<protein>
    <submittedName>
        <fullName evidence="1">Uncharacterized protein</fullName>
    </submittedName>
</protein>
<organism evidence="1 2">
    <name type="scientific">Salegentibacter salinarum</name>
    <dbReference type="NCBI Taxonomy" id="447422"/>
    <lineage>
        <taxon>Bacteria</taxon>
        <taxon>Pseudomonadati</taxon>
        <taxon>Bacteroidota</taxon>
        <taxon>Flavobacteriia</taxon>
        <taxon>Flavobacteriales</taxon>
        <taxon>Flavobacteriaceae</taxon>
        <taxon>Salegentibacter</taxon>
    </lineage>
</organism>
<accession>A0A2N0U066</accession>
<proteinExistence type="predicted"/>
<keyword evidence="2" id="KW-1185">Reference proteome</keyword>
<reference evidence="1 2" key="1">
    <citation type="submission" date="2015-10" db="EMBL/GenBank/DDBJ databases">
        <title>Draft genome sequence of Salegentibacter salinarum KCTC 12975.</title>
        <authorList>
            <person name="Lin W."/>
            <person name="Zheng Q."/>
        </authorList>
    </citation>
    <scope>NUCLEOTIDE SEQUENCE [LARGE SCALE GENOMIC DNA]</scope>
    <source>
        <strain evidence="1 2">KCTC 12975</strain>
    </source>
</reference>
<sequence>MIFLLYPDHFPFYFEFYHQTRSKLFQDFELSLPLPFRFTSYSAVTLPFFDAFILQYPGLVKRIKRVGKAESALCRCPGKDVVICILKRGRGIRTKFKCGLGNTTSLLGKKDYVLKCNLADFI</sequence>
<dbReference type="EMBL" id="LKTS01000005">
    <property type="protein sequence ID" value="PKD20395.1"/>
    <property type="molecule type" value="Genomic_DNA"/>
</dbReference>
<dbReference type="Proteomes" id="UP000232673">
    <property type="component" value="Unassembled WGS sequence"/>
</dbReference>
<evidence type="ECO:0000313" key="1">
    <source>
        <dbReference type="EMBL" id="PKD20395.1"/>
    </source>
</evidence>
<evidence type="ECO:0000313" key="2">
    <source>
        <dbReference type="Proteomes" id="UP000232673"/>
    </source>
</evidence>
<gene>
    <name evidence="1" type="ORF">APR41_14040</name>
</gene>
<name>A0A2N0U066_9FLAO</name>
<dbReference type="AlphaFoldDB" id="A0A2N0U066"/>
<comment type="caution">
    <text evidence="1">The sequence shown here is derived from an EMBL/GenBank/DDBJ whole genome shotgun (WGS) entry which is preliminary data.</text>
</comment>